<comment type="subcellular location">
    <subcellularLocation>
        <location evidence="1">Membrane</location>
        <topology evidence="1">Multi-pass membrane protein</topology>
    </subcellularLocation>
</comment>
<evidence type="ECO:0000313" key="11">
    <source>
        <dbReference type="Proteomes" id="UP000247591"/>
    </source>
</evidence>
<comment type="caution">
    <text evidence="10">The sequence shown here is derived from an EMBL/GenBank/DDBJ whole genome shotgun (WGS) entry which is preliminary data.</text>
</comment>
<dbReference type="InterPro" id="IPR001807">
    <property type="entry name" value="ClC"/>
</dbReference>
<dbReference type="Proteomes" id="UP000247591">
    <property type="component" value="Unassembled WGS sequence"/>
</dbReference>
<feature type="transmembrane region" description="Helical" evidence="9">
    <location>
        <begin position="359"/>
        <end position="379"/>
    </location>
</feature>
<sequence>MAEPSEGSDQGGGSDKGTGSDQGGGSDQGEGSDQAGASMRGMATLCGLAIVAGVAIGFIGGAFRWCLREADEWRVEMLRWAHELPGPGWLVPVAITATGAALAALIVRQIPLASGSGIQHVEAVSRGESDPPPLLVLPAKFVGGLLSIGSGMILGREGPTVHMGATIGAEAGRRAHLDDDDVRLMQTSVAGAGLAVAFNAPIGGALFVFEEVTKTFRMRTVIPTLLAVAVGVGCSRIIMGDRPDFLVGAVQSPSVALLPVFVVFGLLTGLLGIFYNRVILGLLQLVSRVGRVPGVSKAAIIGAIIGALLAIDPLTAGGGDTLAQKLIGGGSVALPVIAGYLAVRLIAGPLSYASAAPGGLFAPLLAVGALWGVLFVGLADAVVPGVDSSLTVAMALVGMAAFFGAVVRAPITGVVIVIEMTATTSVTVPMIAATAAAVLVAQLAGSPPIYDSLRERMLDAQKPKP</sequence>
<keyword evidence="7" id="KW-0868">Chloride</keyword>
<dbReference type="PRINTS" id="PR00762">
    <property type="entry name" value="CLCHANNEL"/>
</dbReference>
<evidence type="ECO:0000256" key="8">
    <source>
        <dbReference type="SAM" id="MobiDB-lite"/>
    </source>
</evidence>
<feature type="transmembrane region" description="Helical" evidence="9">
    <location>
        <begin position="88"/>
        <end position="107"/>
    </location>
</feature>
<keyword evidence="4 9" id="KW-1133">Transmembrane helix</keyword>
<organism evidence="10 11">
    <name type="scientific">Williamsia limnetica</name>
    <dbReference type="NCBI Taxonomy" id="882452"/>
    <lineage>
        <taxon>Bacteria</taxon>
        <taxon>Bacillati</taxon>
        <taxon>Actinomycetota</taxon>
        <taxon>Actinomycetes</taxon>
        <taxon>Mycobacteriales</taxon>
        <taxon>Nocardiaceae</taxon>
        <taxon>Williamsia</taxon>
    </lineage>
</organism>
<accession>A0A318RMD4</accession>
<feature type="compositionally biased region" description="Gly residues" evidence="8">
    <location>
        <begin position="9"/>
        <end position="28"/>
    </location>
</feature>
<evidence type="ECO:0000256" key="2">
    <source>
        <dbReference type="ARBA" id="ARBA00022448"/>
    </source>
</evidence>
<feature type="transmembrane region" description="Helical" evidence="9">
    <location>
        <begin position="430"/>
        <end position="450"/>
    </location>
</feature>
<dbReference type="EMBL" id="QJSP01000003">
    <property type="protein sequence ID" value="PYE19473.1"/>
    <property type="molecule type" value="Genomic_DNA"/>
</dbReference>
<dbReference type="Pfam" id="PF00654">
    <property type="entry name" value="Voltage_CLC"/>
    <property type="match status" value="1"/>
</dbReference>
<dbReference type="GO" id="GO:0005886">
    <property type="term" value="C:plasma membrane"/>
    <property type="evidence" value="ECO:0007669"/>
    <property type="project" value="TreeGrafter"/>
</dbReference>
<evidence type="ECO:0000313" key="10">
    <source>
        <dbReference type="EMBL" id="PYE19473.1"/>
    </source>
</evidence>
<keyword evidence="6 9" id="KW-0472">Membrane</keyword>
<dbReference type="PANTHER" id="PTHR45711">
    <property type="entry name" value="CHLORIDE CHANNEL PROTEIN"/>
    <property type="match status" value="1"/>
</dbReference>
<feature type="transmembrane region" description="Helical" evidence="9">
    <location>
        <begin position="326"/>
        <end position="347"/>
    </location>
</feature>
<evidence type="ECO:0000256" key="4">
    <source>
        <dbReference type="ARBA" id="ARBA00022989"/>
    </source>
</evidence>
<dbReference type="CDD" id="cd01031">
    <property type="entry name" value="EriC"/>
    <property type="match status" value="1"/>
</dbReference>
<dbReference type="AlphaFoldDB" id="A0A318RMD4"/>
<keyword evidence="11" id="KW-1185">Reference proteome</keyword>
<evidence type="ECO:0000256" key="7">
    <source>
        <dbReference type="ARBA" id="ARBA00023214"/>
    </source>
</evidence>
<feature type="transmembrane region" description="Helical" evidence="9">
    <location>
        <begin position="295"/>
        <end position="314"/>
    </location>
</feature>
<feature type="transmembrane region" description="Helical" evidence="9">
    <location>
        <begin position="189"/>
        <end position="209"/>
    </location>
</feature>
<feature type="transmembrane region" description="Helical" evidence="9">
    <location>
        <begin position="221"/>
        <end position="239"/>
    </location>
</feature>
<protein>
    <submittedName>
        <fullName evidence="10">CIC family chloride channel protein</fullName>
    </submittedName>
</protein>
<evidence type="ECO:0000256" key="6">
    <source>
        <dbReference type="ARBA" id="ARBA00023136"/>
    </source>
</evidence>
<dbReference type="InterPro" id="IPR014743">
    <property type="entry name" value="Cl-channel_core"/>
</dbReference>
<keyword evidence="5" id="KW-0406">Ion transport</keyword>
<evidence type="ECO:0000256" key="1">
    <source>
        <dbReference type="ARBA" id="ARBA00004141"/>
    </source>
</evidence>
<keyword evidence="3 9" id="KW-0812">Transmembrane</keyword>
<feature type="transmembrane region" description="Helical" evidence="9">
    <location>
        <begin position="391"/>
        <end position="418"/>
    </location>
</feature>
<proteinExistence type="predicted"/>
<feature type="transmembrane region" description="Helical" evidence="9">
    <location>
        <begin position="259"/>
        <end position="283"/>
    </location>
</feature>
<dbReference type="Gene3D" id="1.10.3080.10">
    <property type="entry name" value="Clc chloride channel"/>
    <property type="match status" value="1"/>
</dbReference>
<dbReference type="SUPFAM" id="SSF81340">
    <property type="entry name" value="Clc chloride channel"/>
    <property type="match status" value="1"/>
</dbReference>
<dbReference type="GO" id="GO:0005247">
    <property type="term" value="F:voltage-gated chloride channel activity"/>
    <property type="evidence" value="ECO:0007669"/>
    <property type="project" value="TreeGrafter"/>
</dbReference>
<reference evidence="10 11" key="1">
    <citation type="submission" date="2018-06" db="EMBL/GenBank/DDBJ databases">
        <title>Genomic Encyclopedia of Type Strains, Phase IV (KMG-IV): sequencing the most valuable type-strain genomes for metagenomic binning, comparative biology and taxonomic classification.</title>
        <authorList>
            <person name="Goeker M."/>
        </authorList>
    </citation>
    <scope>NUCLEOTIDE SEQUENCE [LARGE SCALE GENOMIC DNA]</scope>
    <source>
        <strain evidence="10 11">DSM 45521</strain>
    </source>
</reference>
<gene>
    <name evidence="10" type="ORF">DFR67_103386</name>
</gene>
<evidence type="ECO:0000256" key="5">
    <source>
        <dbReference type="ARBA" id="ARBA00023065"/>
    </source>
</evidence>
<keyword evidence="2" id="KW-0813">Transport</keyword>
<name>A0A318RMD4_WILLI</name>
<evidence type="ECO:0000256" key="3">
    <source>
        <dbReference type="ARBA" id="ARBA00022692"/>
    </source>
</evidence>
<dbReference type="PANTHER" id="PTHR45711:SF6">
    <property type="entry name" value="CHLORIDE CHANNEL PROTEIN"/>
    <property type="match status" value="1"/>
</dbReference>
<feature type="transmembrane region" description="Helical" evidence="9">
    <location>
        <begin position="42"/>
        <end position="67"/>
    </location>
</feature>
<feature type="region of interest" description="Disordered" evidence="8">
    <location>
        <begin position="1"/>
        <end position="36"/>
    </location>
</feature>
<evidence type="ECO:0000256" key="9">
    <source>
        <dbReference type="SAM" id="Phobius"/>
    </source>
</evidence>